<keyword evidence="5" id="KW-1185">Reference proteome</keyword>
<dbReference type="NCBIfam" id="NF001911">
    <property type="entry name" value="PRK00685.1"/>
    <property type="match status" value="1"/>
</dbReference>
<organism evidence="4 5">
    <name type="scientific">Aminobacterium colombiense (strain DSM 12261 / ALA-1)</name>
    <dbReference type="NCBI Taxonomy" id="572547"/>
    <lineage>
        <taxon>Bacteria</taxon>
        <taxon>Thermotogati</taxon>
        <taxon>Synergistota</taxon>
        <taxon>Synergistia</taxon>
        <taxon>Synergistales</taxon>
        <taxon>Aminobacteriaceae</taxon>
        <taxon>Aminobacterium</taxon>
    </lineage>
</organism>
<protein>
    <recommendedName>
        <fullName evidence="2">UPF0173 metal-dependent hydrolase Amico_0540</fullName>
    </recommendedName>
</protein>
<dbReference type="RefSeq" id="WP_013047942.1">
    <property type="nucleotide sequence ID" value="NC_014011.1"/>
</dbReference>
<dbReference type="STRING" id="572547.Amico_0540"/>
<evidence type="ECO:0000259" key="3">
    <source>
        <dbReference type="SMART" id="SM00849"/>
    </source>
</evidence>
<gene>
    <name evidence="4" type="ordered locus">Amico_0540</name>
</gene>
<evidence type="ECO:0000256" key="1">
    <source>
        <dbReference type="ARBA" id="ARBA00022801"/>
    </source>
</evidence>
<evidence type="ECO:0000313" key="4">
    <source>
        <dbReference type="EMBL" id="ADE56676.1"/>
    </source>
</evidence>
<dbReference type="HOGENOM" id="CLU_070010_4_1_0"/>
<proteinExistence type="inferred from homology"/>
<dbReference type="KEGG" id="aco:Amico_0540"/>
<keyword evidence="1 2" id="KW-0378">Hydrolase</keyword>
<dbReference type="InterPro" id="IPR001279">
    <property type="entry name" value="Metallo-B-lactamas"/>
</dbReference>
<dbReference type="SMART" id="SM00849">
    <property type="entry name" value="Lactamase_B"/>
    <property type="match status" value="1"/>
</dbReference>
<reference evidence="4 5" key="1">
    <citation type="journal article" date="2010" name="Stand. Genomic Sci.">
        <title>Complete genome sequence of Aminobacterium colombiense type strain (ALA-1).</title>
        <authorList>
            <person name="Chertkov O."/>
            <person name="Sikorski J."/>
            <person name="Brambilla E."/>
            <person name="Lapidus A."/>
            <person name="Copeland A."/>
            <person name="Glavina Del Rio T."/>
            <person name="Nolan M."/>
            <person name="Lucas S."/>
            <person name="Tice H."/>
            <person name="Cheng J.F."/>
            <person name="Han C."/>
            <person name="Detter J.C."/>
            <person name="Bruce D."/>
            <person name="Tapia R."/>
            <person name="Goodwin L."/>
            <person name="Pitluck S."/>
            <person name="Liolios K."/>
            <person name="Ivanova N."/>
            <person name="Mavromatis K."/>
            <person name="Ovchinnikova G."/>
            <person name="Pati A."/>
            <person name="Chen A."/>
            <person name="Palaniappan K."/>
            <person name="Land M."/>
            <person name="Hauser L."/>
            <person name="Chang Y.J."/>
            <person name="Jeffries C.D."/>
            <person name="Spring S."/>
            <person name="Rohde M."/>
            <person name="Goker M."/>
            <person name="Bristow J."/>
            <person name="Eisen J.A."/>
            <person name="Markowitz V."/>
            <person name="Hugenholtz P."/>
            <person name="Kyrpides N.C."/>
            <person name="Klenk H.P."/>
        </authorList>
    </citation>
    <scope>NUCLEOTIDE SEQUENCE [LARGE SCALE GENOMIC DNA]</scope>
    <source>
        <strain evidence="5">DSM 12261 / ALA-1</strain>
    </source>
</reference>
<evidence type="ECO:0000256" key="2">
    <source>
        <dbReference type="HAMAP-Rule" id="MF_00457"/>
    </source>
</evidence>
<dbReference type="Pfam" id="PF13483">
    <property type="entry name" value="Lactamase_B_3"/>
    <property type="match status" value="1"/>
</dbReference>
<dbReference type="Proteomes" id="UP000002366">
    <property type="component" value="Chromosome"/>
</dbReference>
<dbReference type="InterPro" id="IPR050114">
    <property type="entry name" value="UPF0173_UPF0282_UlaG_hydrolase"/>
</dbReference>
<dbReference type="InterPro" id="IPR022877">
    <property type="entry name" value="UPF0173"/>
</dbReference>
<sequence>MVRIHYVGHAAFLIKTEEFQLLIDPFITGNPLAVDTIDAFTNVDYIFVTHGHGDHLGDTVEIHKRTKATVITNFEISQYLGNKGVACHAMHIGGSFAFPFGQVKMTPALHGSGITDENGNVIPGGSPCGFLIEIQGCKIYHAGDTGLSVEMQLLKDEHIHVALLPIGGNFVMNVKDAAKAANIIQPSLVVPMHYNTFDLIKANPEELAPLITGDTEVRILQPGDELLIKP</sequence>
<dbReference type="AlphaFoldDB" id="D5EDP4"/>
<dbReference type="eggNOG" id="COG2220">
    <property type="taxonomic scope" value="Bacteria"/>
</dbReference>
<dbReference type="Gene3D" id="3.60.15.10">
    <property type="entry name" value="Ribonuclease Z/Hydroxyacylglutathione hydrolase-like"/>
    <property type="match status" value="1"/>
</dbReference>
<accession>D5EDP4</accession>
<comment type="similarity">
    <text evidence="2">Belongs to the UPF0173 family.</text>
</comment>
<dbReference type="InterPro" id="IPR036866">
    <property type="entry name" value="RibonucZ/Hydroxyglut_hydro"/>
</dbReference>
<feature type="domain" description="Metallo-beta-lactamase" evidence="3">
    <location>
        <begin position="8"/>
        <end position="193"/>
    </location>
</feature>
<evidence type="ECO:0000313" key="5">
    <source>
        <dbReference type="Proteomes" id="UP000002366"/>
    </source>
</evidence>
<dbReference type="OrthoDB" id="9789133at2"/>
<dbReference type="GO" id="GO:0016787">
    <property type="term" value="F:hydrolase activity"/>
    <property type="evidence" value="ECO:0007669"/>
    <property type="project" value="UniProtKB-UniRule"/>
</dbReference>
<dbReference type="PANTHER" id="PTHR43546">
    <property type="entry name" value="UPF0173 METAL-DEPENDENT HYDROLASE MJ1163-RELATED"/>
    <property type="match status" value="1"/>
</dbReference>
<dbReference type="SUPFAM" id="SSF56281">
    <property type="entry name" value="Metallo-hydrolase/oxidoreductase"/>
    <property type="match status" value="1"/>
</dbReference>
<dbReference type="PANTHER" id="PTHR43546:SF3">
    <property type="entry name" value="UPF0173 METAL-DEPENDENT HYDROLASE MJ1163"/>
    <property type="match status" value="1"/>
</dbReference>
<name>D5EDP4_AMICL</name>
<dbReference type="EMBL" id="CP001997">
    <property type="protein sequence ID" value="ADE56676.1"/>
    <property type="molecule type" value="Genomic_DNA"/>
</dbReference>
<dbReference type="HAMAP" id="MF_00457">
    <property type="entry name" value="UPF0173"/>
    <property type="match status" value="1"/>
</dbReference>